<evidence type="ECO:0000313" key="3">
    <source>
        <dbReference type="Proteomes" id="UP000694387"/>
    </source>
</evidence>
<reference evidence="2" key="3">
    <citation type="submission" date="2025-09" db="UniProtKB">
        <authorList>
            <consortium name="Ensembl"/>
        </authorList>
    </citation>
    <scope>IDENTIFICATION</scope>
</reference>
<accession>A0A9L0K0B5</accession>
<name>A0A9L0K0B5_EQUAS</name>
<dbReference type="Proteomes" id="UP000694387">
    <property type="component" value="Chromosome 8"/>
</dbReference>
<reference evidence="2 3" key="1">
    <citation type="journal article" date="2020" name="Nat. Commun.">
        <title>Donkey genomes provide new insights into domestication and selection for coat color.</title>
        <authorList>
            <person name="Wang"/>
            <person name="C."/>
            <person name="Li"/>
            <person name="H."/>
            <person name="Guo"/>
            <person name="Y."/>
            <person name="Huang"/>
            <person name="J."/>
            <person name="Sun"/>
            <person name="Y."/>
            <person name="Min"/>
            <person name="J."/>
            <person name="Wang"/>
            <person name="J."/>
            <person name="Fang"/>
            <person name="X."/>
            <person name="Zhao"/>
            <person name="Z."/>
            <person name="Wang"/>
            <person name="S."/>
            <person name="Zhang"/>
            <person name="Y."/>
            <person name="Liu"/>
            <person name="Q."/>
            <person name="Jiang"/>
            <person name="Q."/>
            <person name="Wang"/>
            <person name="X."/>
            <person name="Guo"/>
            <person name="Y."/>
            <person name="Yang"/>
            <person name="C."/>
            <person name="Wang"/>
            <person name="Y."/>
            <person name="Tian"/>
            <person name="F."/>
            <person name="Zhuang"/>
            <person name="G."/>
            <person name="Fan"/>
            <person name="Y."/>
            <person name="Gao"/>
            <person name="Q."/>
            <person name="Li"/>
            <person name="Y."/>
            <person name="Ju"/>
            <person name="Z."/>
            <person name="Li"/>
            <person name="J."/>
            <person name="Li"/>
            <person name="R."/>
            <person name="Hou"/>
            <person name="M."/>
            <person name="Yang"/>
            <person name="G."/>
            <person name="Liu"/>
            <person name="G."/>
            <person name="Liu"/>
            <person name="W."/>
            <person name="Guo"/>
            <person name="J."/>
            <person name="Pan"/>
            <person name="S."/>
            <person name="Fan"/>
            <person name="G."/>
            <person name="Zhang"/>
            <person name="W."/>
            <person name="Zhang"/>
            <person name="R."/>
            <person name="Yu"/>
            <person name="J."/>
            <person name="Zhang"/>
            <person name="X."/>
            <person name="Yin"/>
            <person name="Q."/>
            <person name="Ji"/>
            <person name="C."/>
            <person name="Jin"/>
            <person name="Y."/>
            <person name="Yue"/>
            <person name="G."/>
            <person name="Liu"/>
            <person name="M."/>
            <person name="Xu"/>
            <person name="J."/>
            <person name="Liu"/>
            <person name="S."/>
            <person name="Jordana"/>
            <person name="J."/>
            <person name="Noce"/>
            <person name="A."/>
            <person name="Amills"/>
            <person name="M."/>
            <person name="Wu"/>
            <person name="D.D."/>
            <person name="Li"/>
            <person name="S."/>
            <person name="Zhou"/>
            <person name="X. and Zhong"/>
            <person name="J."/>
        </authorList>
    </citation>
    <scope>NUCLEOTIDE SEQUENCE [LARGE SCALE GENOMIC DNA]</scope>
</reference>
<feature type="region of interest" description="Disordered" evidence="1">
    <location>
        <begin position="1"/>
        <end position="36"/>
    </location>
</feature>
<keyword evidence="3" id="KW-1185">Reference proteome</keyword>
<dbReference type="AlphaFoldDB" id="A0A9L0K0B5"/>
<proteinExistence type="predicted"/>
<dbReference type="GeneTree" id="ENSGT00860000135184"/>
<sequence length="129" mass="13601">IPFFSEGGYSDTDPISPLCGKPARPEGRSGGPVSPRTRALQRLLPVLQVSEEPLHAPALQVVPVLLSRTGRLPLAPGDLSRRVRRGPGAQVLVQGDVIGAVVGVLTVPAEEAPVRPHVAAIHPLDRVRP</sequence>
<evidence type="ECO:0000313" key="2">
    <source>
        <dbReference type="Ensembl" id="ENSEASP00005058824.1"/>
    </source>
</evidence>
<reference evidence="2" key="2">
    <citation type="submission" date="2025-08" db="UniProtKB">
        <authorList>
            <consortium name="Ensembl"/>
        </authorList>
    </citation>
    <scope>IDENTIFICATION</scope>
</reference>
<organism evidence="2 3">
    <name type="scientific">Equus asinus</name>
    <name type="common">Donkey</name>
    <name type="synonym">Equus africanus asinus</name>
    <dbReference type="NCBI Taxonomy" id="9793"/>
    <lineage>
        <taxon>Eukaryota</taxon>
        <taxon>Metazoa</taxon>
        <taxon>Chordata</taxon>
        <taxon>Craniata</taxon>
        <taxon>Vertebrata</taxon>
        <taxon>Euteleostomi</taxon>
        <taxon>Mammalia</taxon>
        <taxon>Eutheria</taxon>
        <taxon>Laurasiatheria</taxon>
        <taxon>Perissodactyla</taxon>
        <taxon>Equidae</taxon>
        <taxon>Equus</taxon>
    </lineage>
</organism>
<evidence type="ECO:0000256" key="1">
    <source>
        <dbReference type="SAM" id="MobiDB-lite"/>
    </source>
</evidence>
<dbReference type="Ensembl" id="ENSEAST00005051225.1">
    <property type="protein sequence ID" value="ENSEASP00005058824.1"/>
    <property type="gene ID" value="ENSEASG00005027303.1"/>
</dbReference>
<protein>
    <submittedName>
        <fullName evidence="2">Uncharacterized protein</fullName>
    </submittedName>
</protein>